<proteinExistence type="predicted"/>
<dbReference type="Proteomes" id="UP000198916">
    <property type="component" value="Unassembled WGS sequence"/>
</dbReference>
<dbReference type="AlphaFoldDB" id="A0A1H7EV51"/>
<gene>
    <name evidence="1" type="ORF">SAMN05421740_10131</name>
</gene>
<evidence type="ECO:0000313" key="2">
    <source>
        <dbReference type="Proteomes" id="UP000198916"/>
    </source>
</evidence>
<reference evidence="2" key="1">
    <citation type="submission" date="2016-10" db="EMBL/GenBank/DDBJ databases">
        <authorList>
            <person name="Varghese N."/>
            <person name="Submissions S."/>
        </authorList>
    </citation>
    <scope>NUCLEOTIDE SEQUENCE [LARGE SCALE GENOMIC DNA]</scope>
    <source>
        <strain evidence="2">Jip14</strain>
    </source>
</reference>
<protein>
    <submittedName>
        <fullName evidence="1">Uncharacterized protein</fullName>
    </submittedName>
</protein>
<dbReference type="EMBL" id="FNZR01000001">
    <property type="protein sequence ID" value="SEK17776.1"/>
    <property type="molecule type" value="Genomic_DNA"/>
</dbReference>
<sequence length="77" mass="8437">MTSGTFNPLPKYFAVFRVIFVTEKFSTGAISPNCGIFNHSLCGFFGSSSPIMIVKICGGETRINRINLKGRTTQLIC</sequence>
<evidence type="ECO:0000313" key="1">
    <source>
        <dbReference type="EMBL" id="SEK17776.1"/>
    </source>
</evidence>
<organism evidence="1 2">
    <name type="scientific">Parapedobacter koreensis</name>
    <dbReference type="NCBI Taxonomy" id="332977"/>
    <lineage>
        <taxon>Bacteria</taxon>
        <taxon>Pseudomonadati</taxon>
        <taxon>Bacteroidota</taxon>
        <taxon>Sphingobacteriia</taxon>
        <taxon>Sphingobacteriales</taxon>
        <taxon>Sphingobacteriaceae</taxon>
        <taxon>Parapedobacter</taxon>
    </lineage>
</organism>
<name>A0A1H7EV51_9SPHI</name>
<accession>A0A1H7EV51</accession>
<keyword evidence="2" id="KW-1185">Reference proteome</keyword>